<dbReference type="AlphaFoldDB" id="A0A1H9U622"/>
<keyword evidence="2" id="KW-0732">Signal</keyword>
<evidence type="ECO:0008006" key="5">
    <source>
        <dbReference type="Google" id="ProtNLM"/>
    </source>
</evidence>
<keyword evidence="1" id="KW-1133">Transmembrane helix</keyword>
<sequence length="146" mass="15905">MTKRIILAVLTWLAVLYGAQAALLTFGGEVSSGGEPKGHAQDISCKRNWWAFGLLWSCEATIAADDGNRHPYRSDNSMLTPADIGSQVPMTTNRVRSGRSSQASTEWGLAERREPNNAAVVLSAIGLMATGVFITFRLFRRIKPVP</sequence>
<gene>
    <name evidence="3" type="ORF">SAMN04488000_11523</name>
</gene>
<dbReference type="RefSeq" id="WP_089922064.1">
    <property type="nucleotide sequence ID" value="NZ_FOFV01000015.1"/>
</dbReference>
<evidence type="ECO:0000313" key="3">
    <source>
        <dbReference type="EMBL" id="SES04614.1"/>
    </source>
</evidence>
<protein>
    <recommendedName>
        <fullName evidence="5">MYXO-CTERM domain-containing protein</fullName>
    </recommendedName>
</protein>
<dbReference type="STRING" id="65499.SAMN04488000_11523"/>
<keyword evidence="1" id="KW-0472">Membrane</keyword>
<dbReference type="Pfam" id="PF19873">
    <property type="entry name" value="DUF6346"/>
    <property type="match status" value="1"/>
</dbReference>
<reference evidence="4" key="1">
    <citation type="submission" date="2016-10" db="EMBL/GenBank/DDBJ databases">
        <authorList>
            <person name="Varghese N."/>
            <person name="Submissions S."/>
        </authorList>
    </citation>
    <scope>NUCLEOTIDE SEQUENCE [LARGE SCALE GENOMIC DNA]</scope>
    <source>
        <strain evidence="4">DSM 44437</strain>
    </source>
</reference>
<dbReference type="InterPro" id="IPR045927">
    <property type="entry name" value="DUF6346"/>
</dbReference>
<accession>A0A1H9U622</accession>
<feature type="signal peptide" evidence="2">
    <location>
        <begin position="1"/>
        <end position="21"/>
    </location>
</feature>
<evidence type="ECO:0000256" key="2">
    <source>
        <dbReference type="SAM" id="SignalP"/>
    </source>
</evidence>
<keyword evidence="1" id="KW-0812">Transmembrane</keyword>
<feature type="transmembrane region" description="Helical" evidence="1">
    <location>
        <begin position="118"/>
        <end position="139"/>
    </location>
</feature>
<proteinExistence type="predicted"/>
<evidence type="ECO:0000313" key="4">
    <source>
        <dbReference type="Proteomes" id="UP000199503"/>
    </source>
</evidence>
<keyword evidence="4" id="KW-1185">Reference proteome</keyword>
<organism evidence="3 4">
    <name type="scientific">Lentzea albida</name>
    <dbReference type="NCBI Taxonomy" id="65499"/>
    <lineage>
        <taxon>Bacteria</taxon>
        <taxon>Bacillati</taxon>
        <taxon>Actinomycetota</taxon>
        <taxon>Actinomycetes</taxon>
        <taxon>Pseudonocardiales</taxon>
        <taxon>Pseudonocardiaceae</taxon>
        <taxon>Lentzea</taxon>
    </lineage>
</organism>
<feature type="chain" id="PRO_5011605835" description="MYXO-CTERM domain-containing protein" evidence="2">
    <location>
        <begin position="22"/>
        <end position="146"/>
    </location>
</feature>
<dbReference type="Proteomes" id="UP000199503">
    <property type="component" value="Unassembled WGS sequence"/>
</dbReference>
<dbReference type="OrthoDB" id="3684526at2"/>
<dbReference type="EMBL" id="FOFV01000015">
    <property type="protein sequence ID" value="SES04614.1"/>
    <property type="molecule type" value="Genomic_DNA"/>
</dbReference>
<evidence type="ECO:0000256" key="1">
    <source>
        <dbReference type="SAM" id="Phobius"/>
    </source>
</evidence>
<name>A0A1H9U622_9PSEU</name>